<dbReference type="Proteomes" id="UP001492380">
    <property type="component" value="Unassembled WGS sequence"/>
</dbReference>
<reference evidence="1 2" key="1">
    <citation type="submission" date="2024-04" db="EMBL/GenBank/DDBJ databases">
        <title>Phyllosticta paracitricarpa is synonymous to the EU quarantine fungus P. citricarpa based on phylogenomic analyses.</title>
        <authorList>
            <consortium name="Lawrence Berkeley National Laboratory"/>
            <person name="Van Ingen-Buijs V.A."/>
            <person name="Van Westerhoven A.C."/>
            <person name="Haridas S."/>
            <person name="Skiadas P."/>
            <person name="Martin F."/>
            <person name="Groenewald J.Z."/>
            <person name="Crous P.W."/>
            <person name="Seidl M.F."/>
        </authorList>
    </citation>
    <scope>NUCLEOTIDE SEQUENCE [LARGE SCALE GENOMIC DNA]</scope>
    <source>
        <strain evidence="1 2">CBS 123374</strain>
    </source>
</reference>
<keyword evidence="2" id="KW-1185">Reference proteome</keyword>
<evidence type="ECO:0000313" key="1">
    <source>
        <dbReference type="EMBL" id="KAK8235991.1"/>
    </source>
</evidence>
<evidence type="ECO:0008006" key="3">
    <source>
        <dbReference type="Google" id="ProtNLM"/>
    </source>
</evidence>
<dbReference type="EMBL" id="JBBWRZ010000005">
    <property type="protein sequence ID" value="KAK8235991.1"/>
    <property type="molecule type" value="Genomic_DNA"/>
</dbReference>
<gene>
    <name evidence="1" type="ORF">HDK90DRAFT_261131</name>
</gene>
<sequence length="137" mass="15910">MNSDFVPWGCLASAALQLVFGRALRLAIWCPPRESFKMPTSLIPDSLQVRFSRLLFFPRPLPRDCFMSFHCSKMEVFGMVHIVPPLTDHSAWAPFFSRMIQLEYYLNDWTSTGKSATCMQKEWLAKEKEKGEKKNRT</sequence>
<protein>
    <recommendedName>
        <fullName evidence="3">Secreted protein</fullName>
    </recommendedName>
</protein>
<name>A0ABR1YS11_9PEZI</name>
<organism evidence="1 2">
    <name type="scientific">Phyllosticta capitalensis</name>
    <dbReference type="NCBI Taxonomy" id="121624"/>
    <lineage>
        <taxon>Eukaryota</taxon>
        <taxon>Fungi</taxon>
        <taxon>Dikarya</taxon>
        <taxon>Ascomycota</taxon>
        <taxon>Pezizomycotina</taxon>
        <taxon>Dothideomycetes</taxon>
        <taxon>Dothideomycetes incertae sedis</taxon>
        <taxon>Botryosphaeriales</taxon>
        <taxon>Phyllostictaceae</taxon>
        <taxon>Phyllosticta</taxon>
    </lineage>
</organism>
<evidence type="ECO:0000313" key="2">
    <source>
        <dbReference type="Proteomes" id="UP001492380"/>
    </source>
</evidence>
<accession>A0ABR1YS11</accession>
<comment type="caution">
    <text evidence="1">The sequence shown here is derived from an EMBL/GenBank/DDBJ whole genome shotgun (WGS) entry which is preliminary data.</text>
</comment>
<proteinExistence type="predicted"/>